<dbReference type="PANTHER" id="PTHR16055">
    <property type="entry name" value="INTEGRATOR COMPLEX SUBUNIT 10"/>
    <property type="match status" value="1"/>
</dbReference>
<evidence type="ECO:0000256" key="3">
    <source>
        <dbReference type="ARBA" id="ARBA00016811"/>
    </source>
</evidence>
<comment type="similarity">
    <text evidence="2">Belongs to the Integrator subunit 10 family.</text>
</comment>
<evidence type="ECO:0000313" key="6">
    <source>
        <dbReference type="EMBL" id="GFN74378.1"/>
    </source>
</evidence>
<dbReference type="Proteomes" id="UP000735302">
    <property type="component" value="Unassembled WGS sequence"/>
</dbReference>
<accession>A0AAV3XX95</accession>
<protein>
    <recommendedName>
        <fullName evidence="3">Integrator complex subunit 10</fullName>
    </recommendedName>
</protein>
<sequence>MASAVAESELSDVDWLVMRARSFPKTDPYSAKAWLITAKSLFPQSFVIQFEFYIVEKTAKNVDEAARILQDMLQNFPEEQRLWAEVQSILESLQKEPQDQKFSFLTDLFAAIPTSTQCSMLTQVSKKIPDVLERCQLLLVVMRKFPNLVPEHGIKLMETLVQEEINSGVVNNPVNCYRKLLVCDVMPLVLEKGGHLEVNMFQLYLWLQRAIEFYVSYISQPNASTSSSGETSSNTDAADGSRPSPAKSRGQAVLPDIEMQVPDPWGNLLRLLLLTGHRLNWDMEQNIVSRPKEYQIASLQHQLMRAKASNSGETNKKQILHTGMVLFVYSMVHYVSHVHTDAPGHQIPVVLVEALSGPHMEKLSP</sequence>
<dbReference type="Pfam" id="PF21045">
    <property type="entry name" value="INT10"/>
    <property type="match status" value="1"/>
</dbReference>
<name>A0AAV3XX95_9GAST</name>
<dbReference type="GO" id="GO:0032039">
    <property type="term" value="C:integrator complex"/>
    <property type="evidence" value="ECO:0007669"/>
    <property type="project" value="InterPro"/>
</dbReference>
<reference evidence="6 7" key="1">
    <citation type="journal article" date="2021" name="Elife">
        <title>Chloroplast acquisition without the gene transfer in kleptoplastic sea slugs, Plakobranchus ocellatus.</title>
        <authorList>
            <person name="Maeda T."/>
            <person name="Takahashi S."/>
            <person name="Yoshida T."/>
            <person name="Shimamura S."/>
            <person name="Takaki Y."/>
            <person name="Nagai Y."/>
            <person name="Toyoda A."/>
            <person name="Suzuki Y."/>
            <person name="Arimoto A."/>
            <person name="Ishii H."/>
            <person name="Satoh N."/>
            <person name="Nishiyama T."/>
            <person name="Hasebe M."/>
            <person name="Maruyama T."/>
            <person name="Minagawa J."/>
            <person name="Obokata J."/>
            <person name="Shigenobu S."/>
        </authorList>
    </citation>
    <scope>NUCLEOTIDE SEQUENCE [LARGE SCALE GENOMIC DNA]</scope>
</reference>
<dbReference type="GO" id="GO:0016180">
    <property type="term" value="P:snRNA processing"/>
    <property type="evidence" value="ECO:0007669"/>
    <property type="project" value="InterPro"/>
</dbReference>
<dbReference type="PANTHER" id="PTHR16055:SF2">
    <property type="entry name" value="INTEGRATOR COMPLEX SUBUNIT 10"/>
    <property type="match status" value="1"/>
</dbReference>
<dbReference type="PRINTS" id="PR02106">
    <property type="entry name" value="INTSUBUNIT10"/>
</dbReference>
<feature type="compositionally biased region" description="Low complexity" evidence="5">
    <location>
        <begin position="224"/>
        <end position="235"/>
    </location>
</feature>
<evidence type="ECO:0000256" key="4">
    <source>
        <dbReference type="ARBA" id="ARBA00023242"/>
    </source>
</evidence>
<evidence type="ECO:0000313" key="7">
    <source>
        <dbReference type="Proteomes" id="UP000735302"/>
    </source>
</evidence>
<proteinExistence type="inferred from homology"/>
<keyword evidence="7" id="KW-1185">Reference proteome</keyword>
<comment type="subcellular location">
    <subcellularLocation>
        <location evidence="1">Nucleus</location>
    </subcellularLocation>
</comment>
<keyword evidence="4" id="KW-0539">Nucleus</keyword>
<comment type="caution">
    <text evidence="6">The sequence shown here is derived from an EMBL/GenBank/DDBJ whole genome shotgun (WGS) entry which is preliminary data.</text>
</comment>
<dbReference type="InterPro" id="IPR026164">
    <property type="entry name" value="Int_cplx_su10"/>
</dbReference>
<feature type="region of interest" description="Disordered" evidence="5">
    <location>
        <begin position="223"/>
        <end position="251"/>
    </location>
</feature>
<dbReference type="AlphaFoldDB" id="A0AAV3XX95"/>
<dbReference type="EMBL" id="BLXT01000089">
    <property type="protein sequence ID" value="GFN74378.1"/>
    <property type="molecule type" value="Genomic_DNA"/>
</dbReference>
<evidence type="ECO:0000256" key="2">
    <source>
        <dbReference type="ARBA" id="ARBA00010391"/>
    </source>
</evidence>
<gene>
    <name evidence="6" type="ORF">PoB_000088400</name>
</gene>
<organism evidence="6 7">
    <name type="scientific">Plakobranchus ocellatus</name>
    <dbReference type="NCBI Taxonomy" id="259542"/>
    <lineage>
        <taxon>Eukaryota</taxon>
        <taxon>Metazoa</taxon>
        <taxon>Spiralia</taxon>
        <taxon>Lophotrochozoa</taxon>
        <taxon>Mollusca</taxon>
        <taxon>Gastropoda</taxon>
        <taxon>Heterobranchia</taxon>
        <taxon>Euthyneura</taxon>
        <taxon>Panpulmonata</taxon>
        <taxon>Sacoglossa</taxon>
        <taxon>Placobranchoidea</taxon>
        <taxon>Plakobranchidae</taxon>
        <taxon>Plakobranchus</taxon>
    </lineage>
</organism>
<evidence type="ECO:0000256" key="5">
    <source>
        <dbReference type="SAM" id="MobiDB-lite"/>
    </source>
</evidence>
<evidence type="ECO:0000256" key="1">
    <source>
        <dbReference type="ARBA" id="ARBA00004123"/>
    </source>
</evidence>